<dbReference type="Proteomes" id="UP000008888">
    <property type="component" value="Chromosome"/>
</dbReference>
<dbReference type="KEGG" id="mmt:Metme_4345"/>
<dbReference type="Gene3D" id="3.40.50.300">
    <property type="entry name" value="P-loop containing nucleotide triphosphate hydrolases"/>
    <property type="match status" value="1"/>
</dbReference>
<protein>
    <submittedName>
        <fullName evidence="1">Uncharacterized protein</fullName>
    </submittedName>
</protein>
<evidence type="ECO:0000313" key="1">
    <source>
        <dbReference type="EMBL" id="AEG02693.1"/>
    </source>
</evidence>
<evidence type="ECO:0000313" key="2">
    <source>
        <dbReference type="Proteomes" id="UP000008888"/>
    </source>
</evidence>
<dbReference type="AlphaFoldDB" id="G0A3S1"/>
<reference evidence="1 2" key="1">
    <citation type="journal article" date="2011" name="J. Bacteriol.">
        <title>Complete Genome Sequence of the Aerobic Marine Methanotroph Methylomonas methanica MC09.</title>
        <authorList>
            <person name="Boden R."/>
            <person name="Cunliffe M."/>
            <person name="Scanlan J."/>
            <person name="Moussard H."/>
            <person name="Kits K.D."/>
            <person name="Klotz M.G."/>
            <person name="Jetten M.S."/>
            <person name="Vuilleumier S."/>
            <person name="Han J."/>
            <person name="Peters L."/>
            <person name="Mikhailova N."/>
            <person name="Teshima H."/>
            <person name="Tapia R."/>
            <person name="Kyrpides N."/>
            <person name="Ivanova N."/>
            <person name="Pagani I."/>
            <person name="Cheng J.F."/>
            <person name="Goodwin L."/>
            <person name="Han C."/>
            <person name="Hauser L."/>
            <person name="Land M.L."/>
            <person name="Lapidus A."/>
            <person name="Lucas S."/>
            <person name="Pitluck S."/>
            <person name="Woyke T."/>
            <person name="Stein L."/>
            <person name="Murrell J.C."/>
        </authorList>
    </citation>
    <scope>NUCLEOTIDE SEQUENCE [LARGE SCALE GENOMIC DNA]</scope>
    <source>
        <strain evidence="1 2">MC09</strain>
    </source>
</reference>
<sequence length="461" mass="52948">MPFRHLSSPSKKWCVFVDFKQSIYGPLDTRWLRRRILVEKEYAVDEVFGINRDLPLNYVERRSADLVLVANLARRQHLVIYGSSKQGKTSLRKHCLKDDDYIVVHCSNKWSLDNVHEAILKQAGYEITVSKTLATSGKQKIFAKIKASFFGSEAEGGAEAERSNEEGLTTAPLELDPMDVNDIISALTNISFQRYIVLEDFHYLPIETQKDFAVALKAFHESSDFSFIIIGVWLEKNRLSVYNGDLTGRLLPINADRWMRDELEQVISAGEALLNISFTKGFKNELLDSCYESVYIVQETCHQCCLREEVHRTQQEQREIGNNVNCSEIINYVVNQQGGRFNSFLTQFSEGFQDTTLEMHKWLLYPILISDVEHIEKGFRQAEIRNILQQTHPRGSELNSGNVTQSLQSASSLQIKKDIKPMILDYDQTNLRLNIVDKSFQIWLSRQDRNELLDLVGLPLS</sequence>
<dbReference type="InterPro" id="IPR027417">
    <property type="entry name" value="P-loop_NTPase"/>
</dbReference>
<reference key="2">
    <citation type="submission" date="2011-05" db="EMBL/GenBank/DDBJ databases">
        <title>Complete genome sequence of the aerobic marine methanotroph Methylomonas methanica MC09.</title>
        <authorList>
            <person name="Boden R."/>
            <person name="Cunliffe M."/>
            <person name="Scanlan J."/>
            <person name="Moussard H."/>
            <person name="Kits K.D."/>
            <person name="Klotz M."/>
            <person name="Jetten M."/>
            <person name="Vuilleumier S."/>
            <person name="Han J."/>
            <person name="Peters L."/>
            <person name="Mikhailova N."/>
            <person name="Teshima H."/>
            <person name="Tapia R."/>
            <person name="Kyrpides N."/>
            <person name="Ivanova N."/>
            <person name="Pagani I."/>
            <person name="Cheng J.-F."/>
            <person name="Goodwin L."/>
            <person name="Han C."/>
            <person name="Hauser L."/>
            <person name="Land M."/>
            <person name="Lapidus A."/>
            <person name="Lucas S."/>
            <person name="Pitluck S."/>
            <person name="Woyke T."/>
            <person name="Stein L.Y."/>
            <person name="Murrell C."/>
        </authorList>
    </citation>
    <scope>NUCLEOTIDE SEQUENCE</scope>
    <source>
        <strain>MC09</strain>
    </source>
</reference>
<keyword evidence="2" id="KW-1185">Reference proteome</keyword>
<reference evidence="2" key="3">
    <citation type="submission" date="2011-05" db="EMBL/GenBank/DDBJ databases">
        <title>Complete sequence of Methylomonas methanica MC09.</title>
        <authorList>
            <consortium name="US DOE Joint Genome Institute"/>
            <person name="Lucas S."/>
            <person name="Han J."/>
            <person name="Lapidus A."/>
            <person name="Cheng J.-F."/>
            <person name="Goodwin L."/>
            <person name="Pitluck S."/>
            <person name="Peters L."/>
            <person name="Mikhailova N."/>
            <person name="Teshima H."/>
            <person name="Han C."/>
            <person name="Tapia R."/>
            <person name="Land M."/>
            <person name="Hauser L."/>
            <person name="Kyrpides N."/>
            <person name="Ivanova N."/>
            <person name="Pagani I."/>
            <person name="Stein L."/>
            <person name="Woyke T."/>
        </authorList>
    </citation>
    <scope>NUCLEOTIDE SEQUENCE [LARGE SCALE GENOMIC DNA]</scope>
    <source>
        <strain evidence="2">MC09</strain>
    </source>
</reference>
<dbReference type="EMBL" id="CP002738">
    <property type="protein sequence ID" value="AEG02693.1"/>
    <property type="molecule type" value="Genomic_DNA"/>
</dbReference>
<gene>
    <name evidence="1" type="ordered locus">Metme_4345</name>
</gene>
<name>G0A3S1_METMM</name>
<dbReference type="SUPFAM" id="SSF52540">
    <property type="entry name" value="P-loop containing nucleoside triphosphate hydrolases"/>
    <property type="match status" value="1"/>
</dbReference>
<dbReference type="eggNOG" id="COG1672">
    <property type="taxonomic scope" value="Bacteria"/>
</dbReference>
<accession>G0A3S1</accession>
<proteinExistence type="predicted"/>
<dbReference type="HOGENOM" id="CLU_052785_0_0_6"/>
<organism evidence="1 2">
    <name type="scientific">Methylomonas methanica (strain DSM 25384 / MC09)</name>
    <dbReference type="NCBI Taxonomy" id="857087"/>
    <lineage>
        <taxon>Bacteria</taxon>
        <taxon>Pseudomonadati</taxon>
        <taxon>Pseudomonadota</taxon>
        <taxon>Gammaproteobacteria</taxon>
        <taxon>Methylococcales</taxon>
        <taxon>Methylococcaceae</taxon>
        <taxon>Methylomonas</taxon>
    </lineage>
</organism>